<feature type="compositionally biased region" description="Polar residues" evidence="1">
    <location>
        <begin position="22"/>
        <end position="33"/>
    </location>
</feature>
<dbReference type="AlphaFoldDB" id="A0A4Y1RHY8"/>
<evidence type="ECO:0000313" key="2">
    <source>
        <dbReference type="EMBL" id="BBH03586.1"/>
    </source>
</evidence>
<accession>A0A4Y1RHY8</accession>
<evidence type="ECO:0000256" key="1">
    <source>
        <dbReference type="SAM" id="MobiDB-lite"/>
    </source>
</evidence>
<protein>
    <submittedName>
        <fullName evidence="2">Uncharacterized protein</fullName>
    </submittedName>
</protein>
<feature type="region of interest" description="Disordered" evidence="1">
    <location>
        <begin position="1"/>
        <end position="41"/>
    </location>
</feature>
<organism evidence="2">
    <name type="scientific">Prunus dulcis</name>
    <name type="common">Almond</name>
    <name type="synonym">Amygdalus dulcis</name>
    <dbReference type="NCBI Taxonomy" id="3755"/>
    <lineage>
        <taxon>Eukaryota</taxon>
        <taxon>Viridiplantae</taxon>
        <taxon>Streptophyta</taxon>
        <taxon>Embryophyta</taxon>
        <taxon>Tracheophyta</taxon>
        <taxon>Spermatophyta</taxon>
        <taxon>Magnoliopsida</taxon>
        <taxon>eudicotyledons</taxon>
        <taxon>Gunneridae</taxon>
        <taxon>Pentapetalae</taxon>
        <taxon>rosids</taxon>
        <taxon>fabids</taxon>
        <taxon>Rosales</taxon>
        <taxon>Rosaceae</taxon>
        <taxon>Amygdaloideae</taxon>
        <taxon>Amygdaleae</taxon>
        <taxon>Prunus</taxon>
    </lineage>
</organism>
<reference evidence="2" key="1">
    <citation type="journal article" date="2019" name="Science">
        <title>Mutation of a bHLH transcription factor allowed almond domestication.</title>
        <authorList>
            <person name="Sanchez-Perez R."/>
            <person name="Pavan S."/>
            <person name="Mazzeo R."/>
            <person name="Moldovan C."/>
            <person name="Aiese Cigliano R."/>
            <person name="Del Cueto J."/>
            <person name="Ricciardi F."/>
            <person name="Lotti C."/>
            <person name="Ricciardi L."/>
            <person name="Dicenta F."/>
            <person name="Lopez-Marques R.L."/>
            <person name="Lindberg Moller B."/>
        </authorList>
    </citation>
    <scope>NUCLEOTIDE SEQUENCE</scope>
</reference>
<name>A0A4Y1RHY8_PRUDU</name>
<dbReference type="EMBL" id="AP019301">
    <property type="protein sequence ID" value="BBH03586.1"/>
    <property type="molecule type" value="Genomic_DNA"/>
</dbReference>
<gene>
    <name evidence="2" type="ORF">Prudu_014503</name>
</gene>
<feature type="non-terminal residue" evidence="2">
    <location>
        <position position="1"/>
    </location>
</feature>
<proteinExistence type="predicted"/>
<sequence length="73" mass="8556">RTKAKRQQERQQEQHHSDSEELATSQTKYQSETIEFDKGRETERLRSRNGVAVDDTDVMDFKFIAFGLCTMSE</sequence>
<feature type="compositionally biased region" description="Basic and acidic residues" evidence="1">
    <location>
        <begin position="1"/>
        <end position="19"/>
    </location>
</feature>